<dbReference type="AlphaFoldDB" id="A0A6J0BSS0"/>
<evidence type="ECO:0000313" key="3">
    <source>
        <dbReference type="RefSeq" id="XP_015517530.1"/>
    </source>
</evidence>
<dbReference type="KEGG" id="nlo:107222614"/>
<organism evidence="2 3">
    <name type="scientific">Neodiprion lecontei</name>
    <name type="common">Redheaded pine sawfly</name>
    <dbReference type="NCBI Taxonomy" id="441921"/>
    <lineage>
        <taxon>Eukaryota</taxon>
        <taxon>Metazoa</taxon>
        <taxon>Ecdysozoa</taxon>
        <taxon>Arthropoda</taxon>
        <taxon>Hexapoda</taxon>
        <taxon>Insecta</taxon>
        <taxon>Pterygota</taxon>
        <taxon>Neoptera</taxon>
        <taxon>Endopterygota</taxon>
        <taxon>Hymenoptera</taxon>
        <taxon>Tenthredinoidea</taxon>
        <taxon>Diprionidae</taxon>
        <taxon>Diprioninae</taxon>
        <taxon>Neodiprion</taxon>
    </lineage>
</organism>
<evidence type="ECO:0000313" key="5">
    <source>
        <dbReference type="RefSeq" id="XP_046592506.1"/>
    </source>
</evidence>
<gene>
    <name evidence="3 4 5 6" type="primary">LOC107222614</name>
</gene>
<proteinExistence type="predicted"/>
<evidence type="ECO:0000313" key="4">
    <source>
        <dbReference type="RefSeq" id="XP_015517532.1"/>
    </source>
</evidence>
<dbReference type="RefSeq" id="XP_046592507.1">
    <property type="nucleotide sequence ID" value="XM_046736551.1"/>
</dbReference>
<accession>A0A6J0BSS0</accession>
<dbReference type="OrthoDB" id="6337960at2759"/>
<sequence length="515" mass="57202">MGNFASKLLGRYAEEVTESKAKSTCSEETAPCTPATVKKTVPMDPRSASAGIPRTPIEIIYTPPTTQRRPISAIPPYLQKKQYLETDFDDIATHAPRKGSPTMPPATGILSIPDLNGSPNVNKMNRPTIKVVAESPLAARQSRDTDTLLDELRYRIFGLDPRSPAADFSRTPILSPKSIRRLKARSFENLNRRDSYLEMNIPSQTRLSYCETTAKDRIVEVLALPDIALNQCTASSMHLSIKNLDICDSGSTSSDTSIETIYGDCDEVTVIPNPNVKLGQDVHTLPVASSSSSSIEVIDDYQDVSCPAQAETEDYLHSPADNVNRVLSIATKAHEKQKLVTEVERRVSVWMDSISSKVLETQNCNVPDDLTPVQTDVNSLPNEEVLIEFDDNEIMKPKITQATNVLDETEKPKVTRLEMAGRKNNNLEIDSKVFFQEKIFTPDGKNINQAPKVRTPLGNRSNNHVKVKNMAMKSPQQLLRGKVMSTKLHQENTPPRSIKSKLNSTQWDPDSTFLI</sequence>
<dbReference type="Proteomes" id="UP000829291">
    <property type="component" value="Chromosome 4"/>
</dbReference>
<evidence type="ECO:0000313" key="2">
    <source>
        <dbReference type="Proteomes" id="UP000829291"/>
    </source>
</evidence>
<keyword evidence="2" id="KW-1185">Reference proteome</keyword>
<protein>
    <submittedName>
        <fullName evidence="3 4">Uncharacterized protein LOC107222614</fullName>
    </submittedName>
</protein>
<dbReference type="RefSeq" id="XP_015517532.1">
    <property type="nucleotide sequence ID" value="XM_015662046.1"/>
</dbReference>
<name>A0A6J0BSS0_NEOLC</name>
<dbReference type="RefSeq" id="XP_015517530.1">
    <property type="nucleotide sequence ID" value="XM_015662044.1"/>
</dbReference>
<reference evidence="3 4" key="1">
    <citation type="submission" date="2025-04" db="UniProtKB">
        <authorList>
            <consortium name="RefSeq"/>
        </authorList>
    </citation>
    <scope>IDENTIFICATION</scope>
    <source>
        <tissue evidence="5 6">Thorax and Abdomen</tissue>
        <tissue evidence="3 4">Whole body</tissue>
    </source>
</reference>
<feature type="region of interest" description="Disordered" evidence="1">
    <location>
        <begin position="95"/>
        <end position="120"/>
    </location>
</feature>
<feature type="region of interest" description="Disordered" evidence="1">
    <location>
        <begin position="490"/>
        <end position="515"/>
    </location>
</feature>
<feature type="compositionally biased region" description="Polar residues" evidence="1">
    <location>
        <begin position="491"/>
        <end position="515"/>
    </location>
</feature>
<dbReference type="RefSeq" id="XP_046592506.1">
    <property type="nucleotide sequence ID" value="XM_046736550.1"/>
</dbReference>
<evidence type="ECO:0000256" key="1">
    <source>
        <dbReference type="SAM" id="MobiDB-lite"/>
    </source>
</evidence>
<evidence type="ECO:0000313" key="6">
    <source>
        <dbReference type="RefSeq" id="XP_046592507.1"/>
    </source>
</evidence>
<dbReference type="GeneID" id="107222614"/>